<evidence type="ECO:0000259" key="8">
    <source>
        <dbReference type="PROSITE" id="PS51651"/>
    </source>
</evidence>
<dbReference type="InterPro" id="IPR046769">
    <property type="entry name" value="DOCKER_Lobe_A"/>
</dbReference>
<dbReference type="InterPro" id="IPR035892">
    <property type="entry name" value="C2_domain_sf"/>
</dbReference>
<dbReference type="InterPro" id="IPR026791">
    <property type="entry name" value="DOCK"/>
</dbReference>
<protein>
    <submittedName>
        <fullName evidence="10">Dedicator of cytokinesis protein 9 isoform X1</fullName>
    </submittedName>
</protein>
<dbReference type="Gene3D" id="1.20.58.740">
    <property type="match status" value="1"/>
</dbReference>
<dbReference type="InterPro" id="IPR043162">
    <property type="entry name" value="DOCK_C_lobe_C"/>
</dbReference>
<evidence type="ECO:0000256" key="1">
    <source>
        <dbReference type="ARBA" id="ARBA00022553"/>
    </source>
</evidence>
<dbReference type="InterPro" id="IPR046773">
    <property type="entry name" value="DOCKER_Lobe_C"/>
</dbReference>
<feature type="domain" description="PH" evidence="6">
    <location>
        <begin position="186"/>
        <end position="293"/>
    </location>
</feature>
<dbReference type="FunFam" id="1.20.58.740:FF:000001">
    <property type="entry name" value="dedicator of cytokinesis protein 9 isoform X1"/>
    <property type="match status" value="1"/>
</dbReference>
<dbReference type="InterPro" id="IPR027357">
    <property type="entry name" value="DOCKER_dom"/>
</dbReference>
<keyword evidence="2" id="KW-0344">Guanine-nucleotide releasing factor</keyword>
<evidence type="ECO:0000259" key="6">
    <source>
        <dbReference type="PROSITE" id="PS50003"/>
    </source>
</evidence>
<gene>
    <name evidence="10" type="primary">dock9b</name>
</gene>
<evidence type="ECO:0000259" key="7">
    <source>
        <dbReference type="PROSITE" id="PS51650"/>
    </source>
</evidence>
<dbReference type="PROSITE" id="PS51650">
    <property type="entry name" value="C2_DOCK"/>
    <property type="match status" value="1"/>
</dbReference>
<dbReference type="PROSITE" id="PS50003">
    <property type="entry name" value="PH_DOMAIN"/>
    <property type="match status" value="1"/>
</dbReference>
<proteinExistence type="inferred from homology"/>
<feature type="region of interest" description="Disordered" evidence="5">
    <location>
        <begin position="1255"/>
        <end position="1278"/>
    </location>
</feature>
<dbReference type="RefSeq" id="XP_031438936.1">
    <property type="nucleotide sequence ID" value="XM_031583076.2"/>
</dbReference>
<feature type="domain" description="DOCKER" evidence="8">
    <location>
        <begin position="1623"/>
        <end position="2052"/>
    </location>
</feature>
<dbReference type="OrthoDB" id="47328at2759"/>
<dbReference type="InterPro" id="IPR016024">
    <property type="entry name" value="ARM-type_fold"/>
</dbReference>
<sequence>MGCSASVMLFEGLRTLMERNCSYVCKAVLELPEPMEDDDTLSRGDSLLWTSTATLVKPKIIEPLDYESVLLQRKTQILSDVLRDMLQFPLDDFQMSMLRRQGRTLYPTVPENAQKEAQSLFVKECLKTYNSDWHVVNYKYEDYSGDFRQLPNKVPRPEKLPQHIFEVDEDADKDEDTASLGSQKGGVSKHGWLYKGNMNGAISVTMRSFKRRYFHLAQLGDGSYNLNFYKDEKISKEPKGTIFLDSCMGVVQNSKVRRFAFELKMQDKSTYLLAADSEGEMDDWINTLNKILHSSFELAMQEKRNGDLHDDDELGKSDISAGNFQDSFQTARDIETKMRNETRLKLFTLDPDTQKLDFSGIEPDIRQFEEKFGKRVLVNCNDLSFNLQSCVTENDEGPSTNVEPFFVVLSLFDVQNSRKISADFNVDLNHRLVRQMISHHGNQHINGDSESVVEGQFSGLPEGTLKYPTQGVFSVTCPHPDIFLVARVEKVLQGGIAHCADPYMKSSDPAKVAQKVLKNAKMACHRLGQYRMPLAWAARPVFKDASGTLDKSASFSPLFRQDSNKLSDEDLFKLLADFKKPEKMAKLPVLHGNLDVTIESVAPDVSNCVTSSYIPVRPFVLNGKSGALMEVEEFAPCIAKCSQPFTIYNNHLYVYPKLLKYDGQKSFAKARNIAVCVEFRDSDDEDAQPLKCIYGRPGGPLFTKHAFAAVLHHQQNPEFYDEIKIELPTQLHEKHHLLFTFYHISCDSNAKKRDVVETQVGSSWLPLLKEGRIITNEQQISVAANLPPGYLSCQDGINKHPGPDVKWVDSGKPLFRMATHLVSTIYSQDQHLHNFFQHWQSMENMEAQATAGELVKFLKSLHAMQGHVMINFLPTILNQLFRVLTSATHEDVAVNVTRVMVHIVAQCHEEGLEHYLRSYVKYVFRPEPYSASCSKSVHEELAKAMTAILKPSTDFLTSNKLLKYSWYFFEALVKSMAQHLMESGKVKLSRNQRFSASFHHAVETLVNMLMPHITQKYKDNLDAARNANHSLAVFAKRCFTFMDRGFVFKQINNYINCFMPGDPKTLYEFKFEFLKVVCNHEHYVPLNLPMPFGKGRIQRFQDLQLDYSLTDDFCRNHFLVGLLLREVGGALQEFGEVRQIAIQVLKSLMIKHTFDERYVSRSQQARLATLYLPLFGLLQENVHRLNVKESSPLISNTTNGRDDPLSAISTVTPQRPGGSLDNSLHKDVFGVISGTASPHASSTPNINSVRHADSRGSLISTDSGNSLPEKTNSLDKTQSASALGSSLLRCDKLEREEIKNLLMCFLSVLKSMSEDALFTYWNKASPSELMDFFTLLEVCLHQFRYMGKRFIARSQEGVVCVSADRKSLTLPVSRNRTGAVHTRLHQLGSLENSHTINNMYSHGDTDQSMLEANVSTEVCLTVLDTLSVFIMGFKTQLCADLGHNPLMKKVFQVHLCFLQIPQSETALKQVFTSLRTFIYKFPCTFFDGRADMCAWFCYEILKCCNSKLSSIRSDAAHLLYFLMKSNFDYTGRKSFVRTHLQVVIAVSQLIADVIGIGGTRFQQSLSIINNCANSDKNIKHTAFPSDVKDLTKRIRTVLMATEQMKEHENDPEMLVDLQYSLAKSYTSTPELRKTWLDSMARIHVKNGDLSEAAMCYVHVAALVAEYLRRKGMFRQGCSAFRVVTPNIDEEAAMMEDVGMQDVHFNEEVLMELLEECGDGLWKAERYELISDIYRLIIPIYEQRRDFEKLAHLYDTLHRAYTKVMEVMHTGKRLLGTYFRVAFFGQAAGFFEDEDGKEYIYKEPKFTPLSEISQRLLKLYSDKFGPDNVKMIQDSGRINPKDLDSKFAYIQVTHVTPYLEEKELEERRTDFERSHNIRRFVFETPFTVSGKKQGGVEEQCKRRTVLTTTHCFPYVKKRIAVMYQHHTDLSPIEVAIDEMSSKVGELRGLCSASEVDMIRLQLKLQGSISVQVNAGPLAYARAFLDDGCQKKYPDNKVKQLKEVFRQFVDACGQALGVNERLIKEDQQEYHDEMKANYRDLTRELSAIMHEQIFPVEDGVAKNALSDSLHIFNAISGTPGGATLHGLPTTTSTV</sequence>
<dbReference type="Pfam" id="PF14429">
    <property type="entry name" value="DOCK-C2"/>
    <property type="match status" value="1"/>
</dbReference>
<evidence type="ECO:0000256" key="4">
    <source>
        <dbReference type="SAM" id="Coils"/>
    </source>
</evidence>
<dbReference type="InterPro" id="IPR043161">
    <property type="entry name" value="DOCK_C_lobe_A"/>
</dbReference>
<dbReference type="InterPro" id="IPR021816">
    <property type="entry name" value="DOCK_C/D_N"/>
</dbReference>
<dbReference type="Pfam" id="PF20421">
    <property type="entry name" value="DHR-2_Lobe_C"/>
    <property type="match status" value="1"/>
</dbReference>
<evidence type="ECO:0000256" key="2">
    <source>
        <dbReference type="ARBA" id="ARBA00022658"/>
    </source>
</evidence>
<evidence type="ECO:0000256" key="3">
    <source>
        <dbReference type="PROSITE-ProRule" id="PRU00983"/>
    </source>
</evidence>
<evidence type="ECO:0000313" key="9">
    <source>
        <dbReference type="Proteomes" id="UP000515152"/>
    </source>
</evidence>
<reference evidence="10" key="1">
    <citation type="submission" date="2025-08" db="UniProtKB">
        <authorList>
            <consortium name="RefSeq"/>
        </authorList>
    </citation>
    <scope>IDENTIFICATION</scope>
</reference>
<keyword evidence="1" id="KW-0597">Phosphoprotein</keyword>
<name>A0A6P8GMU3_CLUHA</name>
<dbReference type="CDD" id="cd13267">
    <property type="entry name" value="PH_DOCK-D"/>
    <property type="match status" value="1"/>
</dbReference>
<dbReference type="Pfam" id="PF06920">
    <property type="entry name" value="DHR-2_Lobe_A"/>
    <property type="match status" value="1"/>
</dbReference>
<dbReference type="Pfam" id="PF11878">
    <property type="entry name" value="DOCK_C-D_N"/>
    <property type="match status" value="1"/>
</dbReference>
<dbReference type="PANTHER" id="PTHR23317">
    <property type="entry name" value="DEDICATOR OF CYTOKINESIS DOCK"/>
    <property type="match status" value="1"/>
</dbReference>
<evidence type="ECO:0000313" key="10">
    <source>
        <dbReference type="RefSeq" id="XP_031438936.1"/>
    </source>
</evidence>
<dbReference type="GO" id="GO:0007264">
    <property type="term" value="P:small GTPase-mediated signal transduction"/>
    <property type="evidence" value="ECO:0007669"/>
    <property type="project" value="InterPro"/>
</dbReference>
<dbReference type="InterPro" id="IPR027007">
    <property type="entry name" value="C2_DOCK-type_domain"/>
</dbReference>
<dbReference type="Pfam" id="PF20422">
    <property type="entry name" value="DHR-2_Lobe_B"/>
    <property type="match status" value="1"/>
</dbReference>
<accession>A0A6P8GMU3</accession>
<evidence type="ECO:0000256" key="5">
    <source>
        <dbReference type="SAM" id="MobiDB-lite"/>
    </source>
</evidence>
<dbReference type="PROSITE" id="PS51651">
    <property type="entry name" value="DOCKER"/>
    <property type="match status" value="1"/>
</dbReference>
<dbReference type="Gene3D" id="2.60.40.150">
    <property type="entry name" value="C2 domain"/>
    <property type="match status" value="1"/>
</dbReference>
<dbReference type="Proteomes" id="UP000515152">
    <property type="component" value="Chromosome 16"/>
</dbReference>
<comment type="similarity">
    <text evidence="3">Belongs to the DOCK family.</text>
</comment>
<dbReference type="GO" id="GO:0005085">
    <property type="term" value="F:guanyl-nucleotide exchange factor activity"/>
    <property type="evidence" value="ECO:0007669"/>
    <property type="project" value="UniProtKB-KW"/>
</dbReference>
<dbReference type="SMART" id="SM00233">
    <property type="entry name" value="PH"/>
    <property type="match status" value="1"/>
</dbReference>
<feature type="compositionally biased region" description="Polar residues" evidence="5">
    <location>
        <begin position="1257"/>
        <end position="1278"/>
    </location>
</feature>
<dbReference type="Gene3D" id="1.25.40.410">
    <property type="match status" value="1"/>
</dbReference>
<feature type="domain" description="C2 DOCK-type" evidence="7">
    <location>
        <begin position="649"/>
        <end position="822"/>
    </location>
</feature>
<feature type="coiled-coil region" evidence="4">
    <location>
        <begin position="2022"/>
        <end position="2049"/>
    </location>
</feature>
<dbReference type="FunFam" id="2.30.29.30:FF:000016">
    <property type="entry name" value="dedicator of cytokinesis protein 9 isoform X1"/>
    <property type="match status" value="1"/>
</dbReference>
<dbReference type="InterPro" id="IPR046770">
    <property type="entry name" value="DOCKER_Lobe_B"/>
</dbReference>
<dbReference type="GeneID" id="105912386"/>
<dbReference type="InterPro" id="IPR011993">
    <property type="entry name" value="PH-like_dom_sf"/>
</dbReference>
<dbReference type="CDD" id="cd08697">
    <property type="entry name" value="C2_Dock-D"/>
    <property type="match status" value="1"/>
</dbReference>
<dbReference type="KEGG" id="char:105912386"/>
<dbReference type="CTD" id="100151488"/>
<dbReference type="SUPFAM" id="SSF50729">
    <property type="entry name" value="PH domain-like"/>
    <property type="match status" value="1"/>
</dbReference>
<dbReference type="InterPro" id="IPR001849">
    <property type="entry name" value="PH_domain"/>
</dbReference>
<dbReference type="SUPFAM" id="SSF48371">
    <property type="entry name" value="ARM repeat"/>
    <property type="match status" value="1"/>
</dbReference>
<dbReference type="Pfam" id="PF00169">
    <property type="entry name" value="PH"/>
    <property type="match status" value="1"/>
</dbReference>
<organism evidence="9 10">
    <name type="scientific">Clupea harengus</name>
    <name type="common">Atlantic herring</name>
    <dbReference type="NCBI Taxonomy" id="7950"/>
    <lineage>
        <taxon>Eukaryota</taxon>
        <taxon>Metazoa</taxon>
        <taxon>Chordata</taxon>
        <taxon>Craniata</taxon>
        <taxon>Vertebrata</taxon>
        <taxon>Euteleostomi</taxon>
        <taxon>Actinopterygii</taxon>
        <taxon>Neopterygii</taxon>
        <taxon>Teleostei</taxon>
        <taxon>Clupei</taxon>
        <taxon>Clupeiformes</taxon>
        <taxon>Clupeoidei</taxon>
        <taxon>Clupeidae</taxon>
        <taxon>Clupea</taxon>
    </lineage>
</organism>
<keyword evidence="9" id="KW-1185">Reference proteome</keyword>
<dbReference type="Gene3D" id="2.30.29.30">
    <property type="entry name" value="Pleckstrin-homology domain (PH domain)/Phosphotyrosine-binding domain (PTB)"/>
    <property type="match status" value="1"/>
</dbReference>
<keyword evidence="4" id="KW-0175">Coiled coil</keyword>
<dbReference type="InterPro" id="IPR037809">
    <property type="entry name" value="C2_Dock-D"/>
</dbReference>
<dbReference type="FunFam" id="1.25.40.410:FF:000001">
    <property type="entry name" value="dedicator of cytokinesis protein 9 isoform X2"/>
    <property type="match status" value="1"/>
</dbReference>
<dbReference type="PANTHER" id="PTHR23317:SF77">
    <property type="entry name" value="DEDICATOR OF CYTOKINESIS PROTEIN 9"/>
    <property type="match status" value="1"/>
</dbReference>